<reference evidence="1 2" key="1">
    <citation type="submission" date="2021-06" db="EMBL/GenBank/DDBJ databases">
        <title>Caerostris extrusa draft genome.</title>
        <authorList>
            <person name="Kono N."/>
            <person name="Arakawa K."/>
        </authorList>
    </citation>
    <scope>NUCLEOTIDE SEQUENCE [LARGE SCALE GENOMIC DNA]</scope>
</reference>
<dbReference type="EMBL" id="BPLR01020429">
    <property type="protein sequence ID" value="GIX78608.1"/>
    <property type="molecule type" value="Genomic_DNA"/>
</dbReference>
<proteinExistence type="predicted"/>
<protein>
    <submittedName>
        <fullName evidence="1">Uncharacterized protein</fullName>
    </submittedName>
</protein>
<keyword evidence="2" id="KW-1185">Reference proteome</keyword>
<comment type="caution">
    <text evidence="1">The sequence shown here is derived from an EMBL/GenBank/DDBJ whole genome shotgun (WGS) entry which is preliminary data.</text>
</comment>
<sequence length="158" mass="17387">MVLGVCMAMEVQQHIFRGLRVGETKEKANNGTTLIPTAQWDEPGTTAGQLAKHCEIFWPDQSAARRTCVSIRLTEYLFGRSGNGASPAMATSAEGQETQWPRKGPLLFPTILLCGRLSGHLPPTPRISDLPREKRPFMQRIHLNGDSVAARHVLPSSE</sequence>
<dbReference type="AlphaFoldDB" id="A0AAV4N2F4"/>
<dbReference type="Proteomes" id="UP001054945">
    <property type="component" value="Unassembled WGS sequence"/>
</dbReference>
<evidence type="ECO:0000313" key="2">
    <source>
        <dbReference type="Proteomes" id="UP001054945"/>
    </source>
</evidence>
<organism evidence="1 2">
    <name type="scientific">Caerostris extrusa</name>
    <name type="common">Bark spider</name>
    <name type="synonym">Caerostris bankana</name>
    <dbReference type="NCBI Taxonomy" id="172846"/>
    <lineage>
        <taxon>Eukaryota</taxon>
        <taxon>Metazoa</taxon>
        <taxon>Ecdysozoa</taxon>
        <taxon>Arthropoda</taxon>
        <taxon>Chelicerata</taxon>
        <taxon>Arachnida</taxon>
        <taxon>Araneae</taxon>
        <taxon>Araneomorphae</taxon>
        <taxon>Entelegynae</taxon>
        <taxon>Araneoidea</taxon>
        <taxon>Araneidae</taxon>
        <taxon>Caerostris</taxon>
    </lineage>
</organism>
<name>A0AAV4N2F4_CAEEX</name>
<gene>
    <name evidence="1" type="ORF">CEXT_323101</name>
</gene>
<accession>A0AAV4N2F4</accession>
<evidence type="ECO:0000313" key="1">
    <source>
        <dbReference type="EMBL" id="GIX78608.1"/>
    </source>
</evidence>